<keyword evidence="3" id="KW-1185">Reference proteome</keyword>
<protein>
    <submittedName>
        <fullName evidence="2">Uncharacterized protein</fullName>
    </submittedName>
</protein>
<gene>
    <name evidence="2" type="ORF">HF577_27670</name>
</gene>
<proteinExistence type="predicted"/>
<dbReference type="NCBIfam" id="NF038175">
    <property type="entry name" value="IniB_NTERM"/>
    <property type="match status" value="1"/>
</dbReference>
<feature type="region of interest" description="Disordered" evidence="1">
    <location>
        <begin position="146"/>
        <end position="184"/>
    </location>
</feature>
<dbReference type="RefSeq" id="WP_169398904.1">
    <property type="nucleotide sequence ID" value="NZ_BAAAJH010000016.1"/>
</dbReference>
<dbReference type="InterPro" id="IPR049709">
    <property type="entry name" value="IniB-like_N"/>
</dbReference>
<sequence>MAEPMTLFEFLRDLLANEQSRDLYAQDPGAALRNYGLDNLSPADVRDALVLIEDNQTADFDRGYNTGHNDTQFASLPPVPLHHDGGEHDAAVDYLSRYITNTYVAGGDDFKDDFRNGDFRNDDYRDDYRDDDFRFRGNFDRDVDLDSATASGDGAVGAGDDISGSSIVSGDDNQVGRGNFSGNENVIGTNNDVIEGDGNTVAFGIGDANKSSFDDVNVSRGGALSVGNTATGDYDVNDSFNELNSTIRNSAEFDGSFNDETDNASDSFNEFRADTDVDSHDSVHTDDRSHNALDVDD</sequence>
<evidence type="ECO:0000256" key="1">
    <source>
        <dbReference type="SAM" id="MobiDB-lite"/>
    </source>
</evidence>
<organism evidence="2 3">
    <name type="scientific">Pseudonocardia xinjiangensis</name>
    <dbReference type="NCBI Taxonomy" id="75289"/>
    <lineage>
        <taxon>Bacteria</taxon>
        <taxon>Bacillati</taxon>
        <taxon>Actinomycetota</taxon>
        <taxon>Actinomycetes</taxon>
        <taxon>Pseudonocardiales</taxon>
        <taxon>Pseudonocardiaceae</taxon>
        <taxon>Pseudonocardia</taxon>
    </lineage>
</organism>
<reference evidence="2 3" key="1">
    <citation type="submission" date="2020-04" db="EMBL/GenBank/DDBJ databases">
        <authorList>
            <person name="Klaysubun C."/>
            <person name="Duangmal K."/>
            <person name="Lipun K."/>
        </authorList>
    </citation>
    <scope>NUCLEOTIDE SEQUENCE [LARGE SCALE GENOMIC DNA]</scope>
    <source>
        <strain evidence="2 3">JCM 11839</strain>
    </source>
</reference>
<feature type="region of interest" description="Disordered" evidence="1">
    <location>
        <begin position="252"/>
        <end position="297"/>
    </location>
</feature>
<dbReference type="EMBL" id="JAAXKY010000118">
    <property type="protein sequence ID" value="NMH80856.1"/>
    <property type="molecule type" value="Genomic_DNA"/>
</dbReference>
<name>A0ABX1RM31_9PSEU</name>
<feature type="compositionally biased region" description="Low complexity" evidence="1">
    <location>
        <begin position="146"/>
        <end position="172"/>
    </location>
</feature>
<comment type="caution">
    <text evidence="2">The sequence shown here is derived from an EMBL/GenBank/DDBJ whole genome shotgun (WGS) entry which is preliminary data.</text>
</comment>
<feature type="compositionally biased region" description="Basic and acidic residues" evidence="1">
    <location>
        <begin position="269"/>
        <end position="297"/>
    </location>
</feature>
<evidence type="ECO:0000313" key="3">
    <source>
        <dbReference type="Proteomes" id="UP001296706"/>
    </source>
</evidence>
<dbReference type="Proteomes" id="UP001296706">
    <property type="component" value="Unassembled WGS sequence"/>
</dbReference>
<accession>A0ABX1RM31</accession>
<evidence type="ECO:0000313" key="2">
    <source>
        <dbReference type="EMBL" id="NMH80856.1"/>
    </source>
</evidence>